<comment type="caution">
    <text evidence="1">The sequence shown here is derived from an EMBL/GenBank/DDBJ whole genome shotgun (WGS) entry which is preliminary data.</text>
</comment>
<organism evidence="1 2">
    <name type="scientific">Candidatus Opimibacter skivensis</name>
    <dbReference type="NCBI Taxonomy" id="2982028"/>
    <lineage>
        <taxon>Bacteria</taxon>
        <taxon>Pseudomonadati</taxon>
        <taxon>Bacteroidota</taxon>
        <taxon>Saprospiria</taxon>
        <taxon>Saprospirales</taxon>
        <taxon>Saprospiraceae</taxon>
        <taxon>Candidatus Opimibacter</taxon>
    </lineage>
</organism>
<evidence type="ECO:0000313" key="1">
    <source>
        <dbReference type="EMBL" id="MBK9984262.1"/>
    </source>
</evidence>
<evidence type="ECO:0000313" key="2">
    <source>
        <dbReference type="Proteomes" id="UP000808337"/>
    </source>
</evidence>
<dbReference type="EMBL" id="JADKGY010000029">
    <property type="protein sequence ID" value="MBK9984262.1"/>
    <property type="molecule type" value="Genomic_DNA"/>
</dbReference>
<reference evidence="1 2" key="1">
    <citation type="submission" date="2020-10" db="EMBL/GenBank/DDBJ databases">
        <title>Connecting structure to function with the recovery of over 1000 high-quality activated sludge metagenome-assembled genomes encoding full-length rRNA genes using long-read sequencing.</title>
        <authorList>
            <person name="Singleton C.M."/>
            <person name="Petriglieri F."/>
            <person name="Kristensen J.M."/>
            <person name="Kirkegaard R.H."/>
            <person name="Michaelsen T.Y."/>
            <person name="Andersen M.H."/>
            <person name="Karst S.M."/>
            <person name="Dueholm M.S."/>
            <person name="Nielsen P.H."/>
            <person name="Albertsen M."/>
        </authorList>
    </citation>
    <scope>NUCLEOTIDE SEQUENCE [LARGE SCALE GENOMIC DNA]</scope>
    <source>
        <strain evidence="1">Ribe_18-Q3-R11-54_MAXAC.273</strain>
    </source>
</reference>
<dbReference type="Proteomes" id="UP000808337">
    <property type="component" value="Unassembled WGS sequence"/>
</dbReference>
<dbReference type="AlphaFoldDB" id="A0A9D7SYF2"/>
<gene>
    <name evidence="1" type="ORF">IPP15_18135</name>
</gene>
<protein>
    <submittedName>
        <fullName evidence="1">Uncharacterized protein</fullName>
    </submittedName>
</protein>
<name>A0A9D7SYF2_9BACT</name>
<proteinExistence type="predicted"/>
<accession>A0A9D7SYF2</accession>
<sequence>MHDIEPYFQWIDAYVAAEDERSPLYGRQYDEFYFTNAIYNYYIHPQWDGFGSSTLYLKILYVDYDLHYAIIEFIGEWNDCIYGDIMTLRREITDLLQEEGINQFILISENVLNYHADEDNSYYEEWYDEVSDQGGWIAIVNPLEHALEEMNKFNLGHYVHLLTGAEWRGRKPRALYKWVDHQISSLKLLRVG</sequence>